<dbReference type="EMBL" id="CP135076">
    <property type="protein sequence ID" value="WNO52483.1"/>
    <property type="molecule type" value="Genomic_DNA"/>
</dbReference>
<dbReference type="PROSITE" id="PS51257">
    <property type="entry name" value="PROKAR_LIPOPROTEIN"/>
    <property type="match status" value="1"/>
</dbReference>
<dbReference type="Proteomes" id="UP001302249">
    <property type="component" value="Chromosome"/>
</dbReference>
<organism evidence="2 3">
    <name type="scientific">Stakelama saccharophila</name>
    <dbReference type="NCBI Taxonomy" id="3075605"/>
    <lineage>
        <taxon>Bacteria</taxon>
        <taxon>Pseudomonadati</taxon>
        <taxon>Pseudomonadota</taxon>
        <taxon>Alphaproteobacteria</taxon>
        <taxon>Sphingomonadales</taxon>
        <taxon>Sphingomonadaceae</taxon>
        <taxon>Stakelama</taxon>
    </lineage>
</organism>
<evidence type="ECO:0000313" key="3">
    <source>
        <dbReference type="Proteomes" id="UP001302249"/>
    </source>
</evidence>
<evidence type="ECO:0000256" key="1">
    <source>
        <dbReference type="SAM" id="MobiDB-lite"/>
    </source>
</evidence>
<gene>
    <name evidence="2" type="ORF">RPR59_08320</name>
</gene>
<reference evidence="2 3" key="1">
    <citation type="submission" date="2023-09" db="EMBL/GenBank/DDBJ databases">
        <authorList>
            <person name="Rey-Velasco X."/>
        </authorList>
    </citation>
    <scope>NUCLEOTIDE SEQUENCE [LARGE SCALE GENOMIC DNA]</scope>
    <source>
        <strain evidence="2 3">W311</strain>
    </source>
</reference>
<name>A0ABZ0B531_9SPHN</name>
<keyword evidence="3" id="KW-1185">Reference proteome</keyword>
<dbReference type="RefSeq" id="WP_313912966.1">
    <property type="nucleotide sequence ID" value="NZ_CP135076.1"/>
</dbReference>
<proteinExistence type="predicted"/>
<evidence type="ECO:0000313" key="2">
    <source>
        <dbReference type="EMBL" id="WNO52483.1"/>
    </source>
</evidence>
<feature type="region of interest" description="Disordered" evidence="1">
    <location>
        <begin position="37"/>
        <end position="58"/>
    </location>
</feature>
<accession>A0ABZ0B531</accession>
<evidence type="ECO:0008006" key="4">
    <source>
        <dbReference type="Google" id="ProtNLM"/>
    </source>
</evidence>
<sequence>MSRTLTILFPLGAALITACDSGGDAARSPAVDGAANTEYRSARASQNDAAVPERADTSLPPAAANRRYVGTWAETVSGCASAAWTFQARHLETADGTSCDFDDVVDAPGGYDVQATCIGGKGADSGTLTLRFAESAQALLVDSDMVSSVGLIHCPAD</sequence>
<protein>
    <recommendedName>
        <fullName evidence="4">Lipoprotein</fullName>
    </recommendedName>
</protein>